<reference evidence="1 2" key="1">
    <citation type="journal article" date="2018" name="Genome Biol. Evol.">
        <title>Partnering With a Pest: Genomes of Hemlock Woolly Adelgid Symbionts Reveal Atypical Nutritional Provisioning Patterns in Dual-Obligate Bacteria.</title>
        <authorList>
            <person name="Weglarz K.M."/>
            <person name="Havill N.P."/>
            <person name="Burke G.R."/>
            <person name="von Dohlen C.D."/>
        </authorList>
    </citation>
    <scope>NUCLEOTIDE SEQUENCE [LARGE SCALE GENOMIC DNA]</scope>
    <source>
        <strain evidence="1 2">HWA_ENA</strain>
    </source>
</reference>
<gene>
    <name evidence="1" type="ORF">C3B55_00149</name>
</gene>
<protein>
    <submittedName>
        <fullName evidence="1">Uncharacterized protein</fullName>
    </submittedName>
</protein>
<accession>A0ABX5R7V8</accession>
<keyword evidence="2" id="KW-1185">Reference proteome</keyword>
<dbReference type="EMBL" id="CP026512">
    <property type="protein sequence ID" value="QAX81517.1"/>
    <property type="molecule type" value="Genomic_DNA"/>
</dbReference>
<evidence type="ECO:0000313" key="1">
    <source>
        <dbReference type="EMBL" id="QAX81517.1"/>
    </source>
</evidence>
<dbReference type="Proteomes" id="UP000288953">
    <property type="component" value="Chromosome"/>
</dbReference>
<proteinExistence type="predicted"/>
<name>A0ABX5R7V8_9PSED</name>
<organism evidence="1 2">
    <name type="scientific">Candidatus Pseudomonas adelgestsugas</name>
    <dbReference type="NCBI Taxonomy" id="1302376"/>
    <lineage>
        <taxon>Bacteria</taxon>
        <taxon>Pseudomonadati</taxon>
        <taxon>Pseudomonadota</taxon>
        <taxon>Gammaproteobacteria</taxon>
        <taxon>Pseudomonadales</taxon>
        <taxon>Pseudomonadaceae</taxon>
        <taxon>Pseudomonas</taxon>
    </lineage>
</organism>
<sequence>MDLNSKVDKITSGMVMIKKLIVYPEACYTYFNINNKGVKIY</sequence>
<evidence type="ECO:0000313" key="2">
    <source>
        <dbReference type="Proteomes" id="UP000288953"/>
    </source>
</evidence>